<dbReference type="AlphaFoldDB" id="K9X996"/>
<dbReference type="Gene3D" id="1.10.101.10">
    <property type="entry name" value="PGBD-like superfamily/PGBD"/>
    <property type="match status" value="1"/>
</dbReference>
<dbReference type="Proteomes" id="UP000010475">
    <property type="component" value="Plasmid pCYLST.01"/>
</dbReference>
<proteinExistence type="predicted"/>
<dbReference type="EMBL" id="CP003643">
    <property type="protein sequence ID" value="AFZ28237.1"/>
    <property type="molecule type" value="Genomic_DNA"/>
</dbReference>
<dbReference type="InterPro" id="IPR036365">
    <property type="entry name" value="PGBD-like_sf"/>
</dbReference>
<dbReference type="InterPro" id="IPR002477">
    <property type="entry name" value="Peptidoglycan-bd-like"/>
</dbReference>
<keyword evidence="3" id="KW-1185">Reference proteome</keyword>
<evidence type="ECO:0000259" key="1">
    <source>
        <dbReference type="Pfam" id="PF01471"/>
    </source>
</evidence>
<dbReference type="KEGG" id="csg:Cylst_6446"/>
<dbReference type="PATRIC" id="fig|56107.3.peg.6911"/>
<dbReference type="SUPFAM" id="SSF47090">
    <property type="entry name" value="PGBD-like"/>
    <property type="match status" value="1"/>
</dbReference>
<accession>K9X996</accession>
<keyword evidence="2" id="KW-0614">Plasmid</keyword>
<protein>
    <submittedName>
        <fullName evidence="2">Putative peptidoglycan binding protein</fullName>
    </submittedName>
</protein>
<dbReference type="InterPro" id="IPR036366">
    <property type="entry name" value="PGBDSf"/>
</dbReference>
<geneLocation type="plasmid" evidence="2 3">
    <name>pCYLST.01</name>
</geneLocation>
<feature type="domain" description="Peptidoglycan binding-like" evidence="1">
    <location>
        <begin position="43"/>
        <end position="79"/>
    </location>
</feature>
<evidence type="ECO:0000313" key="2">
    <source>
        <dbReference type="EMBL" id="AFZ28237.1"/>
    </source>
</evidence>
<dbReference type="Pfam" id="PF01471">
    <property type="entry name" value="PG_binding_1"/>
    <property type="match status" value="1"/>
</dbReference>
<dbReference type="HOGENOM" id="CLU_062805_0_0_3"/>
<evidence type="ECO:0000313" key="3">
    <source>
        <dbReference type="Proteomes" id="UP000010475"/>
    </source>
</evidence>
<sequence>MPLPKSQLTLTKNKTETMKLQNFLETKEKWGFDAIGQDVELAVQVQSLLINLGFLEPPADGKFGPISMAALKRFQEQSKTGENNFLGAGTAKALIEAKQIAWTNLKLGDDIASKILKYMLAQNYLVFSEPKEYNIVYIEGMNEDWTLNNDAPNEFNDLRIVIEVVDGIPKIVNHWQATTEPGNYYTINPMNSSGAARIKFGQYKSWAIGMHGNADRHEALIQVAPITVHRDFNKDFKRTGDKLDTGLFGVNQHWGYDIPTHDIKDASAGCLVGRTRKGHREFVKIIKQDRRYLANNNYIFYTTVIPGDDLLKQFP</sequence>
<reference evidence="2 3" key="1">
    <citation type="submission" date="2012-06" db="EMBL/GenBank/DDBJ databases">
        <title>Noncontiguous Finished plasmid 1 of genome of Cylindrospermum stagnale PCC 7417.</title>
        <authorList>
            <consortium name="US DOE Joint Genome Institute"/>
            <person name="Gugger M."/>
            <person name="Coursin T."/>
            <person name="Rippka R."/>
            <person name="Tandeau De Marsac N."/>
            <person name="Huntemann M."/>
            <person name="Wei C.-L."/>
            <person name="Han J."/>
            <person name="Detter J.C."/>
            <person name="Han C."/>
            <person name="Tapia R."/>
            <person name="Davenport K."/>
            <person name="Daligault H."/>
            <person name="Erkkila T."/>
            <person name="Gu W."/>
            <person name="Munk A.C.C."/>
            <person name="Teshima H."/>
            <person name="Xu Y."/>
            <person name="Chain P."/>
            <person name="Chen A."/>
            <person name="Krypides N."/>
            <person name="Mavromatis K."/>
            <person name="Markowitz V."/>
            <person name="Szeto E."/>
            <person name="Ivanova N."/>
            <person name="Mikhailova N."/>
            <person name="Ovchinnikova G."/>
            <person name="Pagani I."/>
            <person name="Pati A."/>
            <person name="Goodwin L."/>
            <person name="Peters L."/>
            <person name="Pitluck S."/>
            <person name="Woyke T."/>
            <person name="Kerfeld C."/>
        </authorList>
    </citation>
    <scope>NUCLEOTIDE SEQUENCE [LARGE SCALE GENOMIC DNA]</scope>
    <source>
        <strain evidence="2 3">PCC 7417</strain>
        <plasmid evidence="3">Plasmid pCYLST.01</plasmid>
    </source>
</reference>
<gene>
    <name evidence="2" type="ORF">Cylst_6446</name>
</gene>
<name>K9X996_9NOST</name>
<organism evidence="2 3">
    <name type="scientific">Cylindrospermum stagnale PCC 7417</name>
    <dbReference type="NCBI Taxonomy" id="56107"/>
    <lineage>
        <taxon>Bacteria</taxon>
        <taxon>Bacillati</taxon>
        <taxon>Cyanobacteriota</taxon>
        <taxon>Cyanophyceae</taxon>
        <taxon>Nostocales</taxon>
        <taxon>Nostocaceae</taxon>
        <taxon>Cylindrospermum</taxon>
    </lineage>
</organism>